<keyword evidence="3 6" id="KW-1133">Transmembrane helix</keyword>
<dbReference type="Proteomes" id="UP000664534">
    <property type="component" value="Unassembled WGS sequence"/>
</dbReference>
<gene>
    <name evidence="8" type="ORF">IMSHALPRED_001797</name>
</gene>
<keyword evidence="4 6" id="KW-0472">Membrane</keyword>
<dbReference type="OrthoDB" id="5273647at2759"/>
<dbReference type="AlphaFoldDB" id="A0A8H3PH61"/>
<comment type="similarity">
    <text evidence="5">Belongs to the SAT4 family.</text>
</comment>
<evidence type="ECO:0000256" key="1">
    <source>
        <dbReference type="ARBA" id="ARBA00004141"/>
    </source>
</evidence>
<comment type="caution">
    <text evidence="8">The sequence shown here is derived from an EMBL/GenBank/DDBJ whole genome shotgun (WGS) entry which is preliminary data.</text>
</comment>
<evidence type="ECO:0000256" key="5">
    <source>
        <dbReference type="ARBA" id="ARBA00038359"/>
    </source>
</evidence>
<sequence length="268" mass="29581">MGQHVQDLTNPEGQVVTIIKSLLALETLWATVNAFVKISILHLYTTIFVGKRFMMTVYTTMAMSVSYAVSVLLQNIFLCRPIAKNWDKTISGSCGNTTQAYEAFGIINLLIDLAIVILPMPLLWGLQLPIAKKVALTAIFGVGFVICVISAIRVVSLARWDFSDISWGMWKVAVWSTLEPTLGIINCCLPVLNPVAETVHSSAMWAKCIGKKSSTPQGRTSHHKALYRDGGENDVETGRFKRLADHSFPLENISGTTYDDSSPNFREP</sequence>
<proteinExistence type="inferred from homology"/>
<feature type="transmembrane region" description="Helical" evidence="6">
    <location>
        <begin position="61"/>
        <end position="83"/>
    </location>
</feature>
<comment type="subcellular location">
    <subcellularLocation>
        <location evidence="1">Membrane</location>
        <topology evidence="1">Multi-pass membrane protein</topology>
    </subcellularLocation>
</comment>
<feature type="transmembrane region" description="Helical" evidence="6">
    <location>
        <begin position="134"/>
        <end position="155"/>
    </location>
</feature>
<feature type="transmembrane region" description="Helical" evidence="6">
    <location>
        <begin position="103"/>
        <end position="122"/>
    </location>
</feature>
<evidence type="ECO:0000256" key="6">
    <source>
        <dbReference type="SAM" id="Phobius"/>
    </source>
</evidence>
<evidence type="ECO:0000313" key="9">
    <source>
        <dbReference type="Proteomes" id="UP000664534"/>
    </source>
</evidence>
<feature type="domain" description="Rhodopsin" evidence="7">
    <location>
        <begin position="1"/>
        <end position="196"/>
    </location>
</feature>
<keyword evidence="9" id="KW-1185">Reference proteome</keyword>
<dbReference type="InterPro" id="IPR052337">
    <property type="entry name" value="SAT4-like"/>
</dbReference>
<evidence type="ECO:0000259" key="7">
    <source>
        <dbReference type="Pfam" id="PF20684"/>
    </source>
</evidence>
<dbReference type="GO" id="GO:0016020">
    <property type="term" value="C:membrane"/>
    <property type="evidence" value="ECO:0007669"/>
    <property type="project" value="UniProtKB-SubCell"/>
</dbReference>
<dbReference type="InterPro" id="IPR049326">
    <property type="entry name" value="Rhodopsin_dom_fungi"/>
</dbReference>
<reference evidence="8" key="1">
    <citation type="submission" date="2021-03" db="EMBL/GenBank/DDBJ databases">
        <authorList>
            <person name="Tagirdzhanova G."/>
        </authorList>
    </citation>
    <scope>NUCLEOTIDE SEQUENCE</scope>
</reference>
<protein>
    <recommendedName>
        <fullName evidence="7">Rhodopsin domain-containing protein</fullName>
    </recommendedName>
</protein>
<dbReference type="PANTHER" id="PTHR33048">
    <property type="entry name" value="PTH11-LIKE INTEGRAL MEMBRANE PROTEIN (AFU_ORTHOLOGUE AFUA_5G11245)"/>
    <property type="match status" value="1"/>
</dbReference>
<dbReference type="EMBL" id="CAJPDT010000128">
    <property type="protein sequence ID" value="CAF9940220.1"/>
    <property type="molecule type" value="Genomic_DNA"/>
</dbReference>
<accession>A0A8H3PH61</accession>
<evidence type="ECO:0000256" key="4">
    <source>
        <dbReference type="ARBA" id="ARBA00023136"/>
    </source>
</evidence>
<organism evidence="8 9">
    <name type="scientific">Imshaugia aleurites</name>
    <dbReference type="NCBI Taxonomy" id="172621"/>
    <lineage>
        <taxon>Eukaryota</taxon>
        <taxon>Fungi</taxon>
        <taxon>Dikarya</taxon>
        <taxon>Ascomycota</taxon>
        <taxon>Pezizomycotina</taxon>
        <taxon>Lecanoromycetes</taxon>
        <taxon>OSLEUM clade</taxon>
        <taxon>Lecanoromycetidae</taxon>
        <taxon>Lecanorales</taxon>
        <taxon>Lecanorineae</taxon>
        <taxon>Parmeliaceae</taxon>
        <taxon>Imshaugia</taxon>
    </lineage>
</organism>
<feature type="transmembrane region" description="Helical" evidence="6">
    <location>
        <begin position="28"/>
        <end position="49"/>
    </location>
</feature>
<evidence type="ECO:0000256" key="3">
    <source>
        <dbReference type="ARBA" id="ARBA00022989"/>
    </source>
</evidence>
<dbReference type="PANTHER" id="PTHR33048:SF57">
    <property type="entry name" value="INTEGRAL MEMBRANE PROTEIN-RELATED"/>
    <property type="match status" value="1"/>
</dbReference>
<dbReference type="Pfam" id="PF20684">
    <property type="entry name" value="Fung_rhodopsin"/>
    <property type="match status" value="1"/>
</dbReference>
<name>A0A8H3PH61_9LECA</name>
<evidence type="ECO:0000313" key="8">
    <source>
        <dbReference type="EMBL" id="CAF9940220.1"/>
    </source>
</evidence>
<keyword evidence="2 6" id="KW-0812">Transmembrane</keyword>
<evidence type="ECO:0000256" key="2">
    <source>
        <dbReference type="ARBA" id="ARBA00022692"/>
    </source>
</evidence>